<dbReference type="Gramene" id="GBG63499">
    <property type="protein sequence ID" value="GBG63499"/>
    <property type="gene ID" value="CBR_g38567"/>
</dbReference>
<organism evidence="2 3">
    <name type="scientific">Chara braunii</name>
    <name type="common">Braun's stonewort</name>
    <dbReference type="NCBI Taxonomy" id="69332"/>
    <lineage>
        <taxon>Eukaryota</taxon>
        <taxon>Viridiplantae</taxon>
        <taxon>Streptophyta</taxon>
        <taxon>Charophyceae</taxon>
        <taxon>Charales</taxon>
        <taxon>Characeae</taxon>
        <taxon>Chara</taxon>
    </lineage>
</organism>
<accession>A0A388K0C2</accession>
<evidence type="ECO:0000313" key="2">
    <source>
        <dbReference type="EMBL" id="GBG63499.1"/>
    </source>
</evidence>
<comment type="caution">
    <text evidence="2">The sequence shown here is derived from an EMBL/GenBank/DDBJ whole genome shotgun (WGS) entry which is preliminary data.</text>
</comment>
<gene>
    <name evidence="2" type="ORF">CBR_g38567</name>
</gene>
<sequence length="249" mass="26697">MAGWRVYGQQGQETFHSRYSLREFLVTNNAMETGESIASEREEREIVGVEGGKGSEERRAKSIAIFACGDGPRYQAINLNHIVASPRGIEKQDMEAKGRDDAPEGGMGMHNDSEASGVEVAEGTAGERIGGERDGGGELAKGEVVKGTATKTDRPYRYVGELGDGLGRRGIGFVAVPMGPESWPRGCHLQVGAAPDLGLGHCRSTDSPHLRVQTPSSQPRSLLFYGLPRDLPPLFLCAALLLARLPTPI</sequence>
<evidence type="ECO:0000256" key="1">
    <source>
        <dbReference type="SAM" id="MobiDB-lite"/>
    </source>
</evidence>
<evidence type="ECO:0000313" key="3">
    <source>
        <dbReference type="Proteomes" id="UP000265515"/>
    </source>
</evidence>
<feature type="region of interest" description="Disordered" evidence="1">
    <location>
        <begin position="91"/>
        <end position="139"/>
    </location>
</feature>
<protein>
    <submittedName>
        <fullName evidence="2">Uncharacterized protein</fullName>
    </submittedName>
</protein>
<dbReference type="EMBL" id="BFEA01000040">
    <property type="protein sequence ID" value="GBG63499.1"/>
    <property type="molecule type" value="Genomic_DNA"/>
</dbReference>
<name>A0A388K0C2_CHABU</name>
<keyword evidence="3" id="KW-1185">Reference proteome</keyword>
<feature type="compositionally biased region" description="Basic and acidic residues" evidence="1">
    <location>
        <begin position="91"/>
        <end position="102"/>
    </location>
</feature>
<dbReference type="Proteomes" id="UP000265515">
    <property type="component" value="Unassembled WGS sequence"/>
</dbReference>
<dbReference type="AlphaFoldDB" id="A0A388K0C2"/>
<proteinExistence type="predicted"/>
<reference evidence="2 3" key="1">
    <citation type="journal article" date="2018" name="Cell">
        <title>The Chara Genome: Secondary Complexity and Implications for Plant Terrestrialization.</title>
        <authorList>
            <person name="Nishiyama T."/>
            <person name="Sakayama H."/>
            <person name="Vries J.D."/>
            <person name="Buschmann H."/>
            <person name="Saint-Marcoux D."/>
            <person name="Ullrich K.K."/>
            <person name="Haas F.B."/>
            <person name="Vanderstraeten L."/>
            <person name="Becker D."/>
            <person name="Lang D."/>
            <person name="Vosolsobe S."/>
            <person name="Rombauts S."/>
            <person name="Wilhelmsson P.K.I."/>
            <person name="Janitza P."/>
            <person name="Kern R."/>
            <person name="Heyl A."/>
            <person name="Rumpler F."/>
            <person name="Villalobos L.I.A.C."/>
            <person name="Clay J.M."/>
            <person name="Skokan R."/>
            <person name="Toyoda A."/>
            <person name="Suzuki Y."/>
            <person name="Kagoshima H."/>
            <person name="Schijlen E."/>
            <person name="Tajeshwar N."/>
            <person name="Catarino B."/>
            <person name="Hetherington A.J."/>
            <person name="Saltykova A."/>
            <person name="Bonnot C."/>
            <person name="Breuninger H."/>
            <person name="Symeonidi A."/>
            <person name="Radhakrishnan G.V."/>
            <person name="Van Nieuwerburgh F."/>
            <person name="Deforce D."/>
            <person name="Chang C."/>
            <person name="Karol K.G."/>
            <person name="Hedrich R."/>
            <person name="Ulvskov P."/>
            <person name="Glockner G."/>
            <person name="Delwiche C.F."/>
            <person name="Petrasek J."/>
            <person name="Van de Peer Y."/>
            <person name="Friml J."/>
            <person name="Beilby M."/>
            <person name="Dolan L."/>
            <person name="Kohara Y."/>
            <person name="Sugano S."/>
            <person name="Fujiyama A."/>
            <person name="Delaux P.-M."/>
            <person name="Quint M."/>
            <person name="TheiBen G."/>
            <person name="Hagemann M."/>
            <person name="Harholt J."/>
            <person name="Dunand C."/>
            <person name="Zachgo S."/>
            <person name="Langdale J."/>
            <person name="Maumus F."/>
            <person name="Straeten D.V.D."/>
            <person name="Gould S.B."/>
            <person name="Rensing S.A."/>
        </authorList>
    </citation>
    <scope>NUCLEOTIDE SEQUENCE [LARGE SCALE GENOMIC DNA]</scope>
    <source>
        <strain evidence="2 3">S276</strain>
    </source>
</reference>
<feature type="compositionally biased region" description="Basic and acidic residues" evidence="1">
    <location>
        <begin position="129"/>
        <end position="139"/>
    </location>
</feature>